<gene>
    <name evidence="1" type="ORF">SAMN05660862_1690</name>
</gene>
<dbReference type="InterPro" id="IPR011051">
    <property type="entry name" value="RmlC_Cupin_sf"/>
</dbReference>
<dbReference type="InterPro" id="IPR018060">
    <property type="entry name" value="HTH_AraC"/>
</dbReference>
<organism evidence="1 2">
    <name type="scientific">Sphingobacterium psychroaquaticum</name>
    <dbReference type="NCBI Taxonomy" id="561061"/>
    <lineage>
        <taxon>Bacteria</taxon>
        <taxon>Pseudomonadati</taxon>
        <taxon>Bacteroidota</taxon>
        <taxon>Sphingobacteriia</taxon>
        <taxon>Sphingobacteriales</taxon>
        <taxon>Sphingobacteriaceae</taxon>
        <taxon>Sphingobacterium</taxon>
    </lineage>
</organism>
<dbReference type="PROSITE" id="PS00041">
    <property type="entry name" value="HTH_ARAC_FAMILY_1"/>
    <property type="match status" value="1"/>
</dbReference>
<dbReference type="PRINTS" id="PR00032">
    <property type="entry name" value="HTHARAC"/>
</dbReference>
<dbReference type="Proteomes" id="UP000192980">
    <property type="component" value="Unassembled WGS sequence"/>
</dbReference>
<dbReference type="AlphaFoldDB" id="A0A1X7JAL3"/>
<protein>
    <submittedName>
        <fullName evidence="1">AraC-type DNA-binding protein</fullName>
    </submittedName>
</protein>
<dbReference type="PANTHER" id="PTHR43280:SF27">
    <property type="entry name" value="TRANSCRIPTIONAL REGULATOR MTLR"/>
    <property type="match status" value="1"/>
</dbReference>
<dbReference type="GO" id="GO:0043565">
    <property type="term" value="F:sequence-specific DNA binding"/>
    <property type="evidence" value="ECO:0007669"/>
    <property type="project" value="InterPro"/>
</dbReference>
<keyword evidence="1" id="KW-0238">DNA-binding</keyword>
<dbReference type="PANTHER" id="PTHR43280">
    <property type="entry name" value="ARAC-FAMILY TRANSCRIPTIONAL REGULATOR"/>
    <property type="match status" value="1"/>
</dbReference>
<keyword evidence="2" id="KW-1185">Reference proteome</keyword>
<dbReference type="GO" id="GO:0003700">
    <property type="term" value="F:DNA-binding transcription factor activity"/>
    <property type="evidence" value="ECO:0007669"/>
    <property type="project" value="InterPro"/>
</dbReference>
<dbReference type="PROSITE" id="PS01124">
    <property type="entry name" value="HTH_ARAC_FAMILY_2"/>
    <property type="match status" value="1"/>
</dbReference>
<evidence type="ECO:0000313" key="1">
    <source>
        <dbReference type="EMBL" id="SMG24885.1"/>
    </source>
</evidence>
<dbReference type="SMART" id="SM00342">
    <property type="entry name" value="HTH_ARAC"/>
    <property type="match status" value="1"/>
</dbReference>
<dbReference type="Gene3D" id="2.60.120.10">
    <property type="entry name" value="Jelly Rolls"/>
    <property type="match status" value="1"/>
</dbReference>
<dbReference type="InterPro" id="IPR018062">
    <property type="entry name" value="HTH_AraC-typ_CS"/>
</dbReference>
<dbReference type="InterPro" id="IPR014710">
    <property type="entry name" value="RmlC-like_jellyroll"/>
</dbReference>
<accession>A0A1X7JAL3</accession>
<dbReference type="InterPro" id="IPR020449">
    <property type="entry name" value="Tscrpt_reg_AraC-type_HTH"/>
</dbReference>
<dbReference type="Gene3D" id="1.10.10.60">
    <property type="entry name" value="Homeodomain-like"/>
    <property type="match status" value="2"/>
</dbReference>
<dbReference type="EMBL" id="FXAU01000002">
    <property type="protein sequence ID" value="SMG24885.1"/>
    <property type="molecule type" value="Genomic_DNA"/>
</dbReference>
<proteinExistence type="predicted"/>
<dbReference type="RefSeq" id="WP_085472439.1">
    <property type="nucleotide sequence ID" value="NZ_CP038029.1"/>
</dbReference>
<evidence type="ECO:0000313" key="2">
    <source>
        <dbReference type="Proteomes" id="UP000192980"/>
    </source>
</evidence>
<sequence length="304" mass="35401">MKPIFAKVLEGLENNVFETRKINRPYFSTEFHFHKECQITYIVESEGRRIIGDNLDTFESDELTFIGSNLPHVWHNDRRDASPLHNASSLSLFFDPERLLHICQSLFNTKSMEEFIALSKQGLLFYGQTKQQLKTLLQEMVDANDFQKTIYLFRLIEILINTKEYKLLSSSSYVNTYVSKDNDVIDRIFRHVFNNYQNEITLDEVAQIANLTKTAFCRYFRSRTQKTFIQFVNEVRVSQACKLIASNQEQITNIAYACGFNSISNFNKIFKSIKGETPSEYKNKLYTGINLNIPSISQFNSIAY</sequence>
<dbReference type="OrthoDB" id="9787988at2"/>
<dbReference type="Pfam" id="PF12833">
    <property type="entry name" value="HTH_18"/>
    <property type="match status" value="1"/>
</dbReference>
<dbReference type="SUPFAM" id="SSF51182">
    <property type="entry name" value="RmlC-like cupins"/>
    <property type="match status" value="1"/>
</dbReference>
<dbReference type="STRING" id="561061.SAMN05660862_1690"/>
<name>A0A1X7JAL3_9SPHI</name>
<dbReference type="SUPFAM" id="SSF46689">
    <property type="entry name" value="Homeodomain-like"/>
    <property type="match status" value="2"/>
</dbReference>
<reference evidence="1 2" key="1">
    <citation type="submission" date="2017-04" db="EMBL/GenBank/DDBJ databases">
        <authorList>
            <person name="Afonso C.L."/>
            <person name="Miller P.J."/>
            <person name="Scott M.A."/>
            <person name="Spackman E."/>
            <person name="Goraichik I."/>
            <person name="Dimitrov K.M."/>
            <person name="Suarez D.L."/>
            <person name="Swayne D.E."/>
        </authorList>
    </citation>
    <scope>NUCLEOTIDE SEQUENCE [LARGE SCALE GENOMIC DNA]</scope>
    <source>
        <strain evidence="1 2">DSM 22418</strain>
    </source>
</reference>
<dbReference type="InterPro" id="IPR009057">
    <property type="entry name" value="Homeodomain-like_sf"/>
</dbReference>